<keyword evidence="1" id="KW-0193">Cuticle</keyword>
<evidence type="ECO:0000313" key="4">
    <source>
        <dbReference type="Proteomes" id="UP001359485"/>
    </source>
</evidence>
<gene>
    <name evidence="3" type="ORF">RUM44_005340</name>
</gene>
<evidence type="ECO:0000313" key="3">
    <source>
        <dbReference type="EMBL" id="KAK6616983.1"/>
    </source>
</evidence>
<dbReference type="PRINTS" id="PR00947">
    <property type="entry name" value="CUTICLE"/>
</dbReference>
<dbReference type="InterPro" id="IPR000618">
    <property type="entry name" value="Insect_cuticle"/>
</dbReference>
<accession>A0ABR1AD99</accession>
<keyword evidence="2" id="KW-1133">Transmembrane helix</keyword>
<feature type="transmembrane region" description="Helical" evidence="2">
    <location>
        <begin position="21"/>
        <end position="45"/>
    </location>
</feature>
<organism evidence="3 4">
    <name type="scientific">Polyplax serrata</name>
    <name type="common">Common mouse louse</name>
    <dbReference type="NCBI Taxonomy" id="468196"/>
    <lineage>
        <taxon>Eukaryota</taxon>
        <taxon>Metazoa</taxon>
        <taxon>Ecdysozoa</taxon>
        <taxon>Arthropoda</taxon>
        <taxon>Hexapoda</taxon>
        <taxon>Insecta</taxon>
        <taxon>Pterygota</taxon>
        <taxon>Neoptera</taxon>
        <taxon>Paraneoptera</taxon>
        <taxon>Psocodea</taxon>
        <taxon>Troctomorpha</taxon>
        <taxon>Phthiraptera</taxon>
        <taxon>Anoplura</taxon>
        <taxon>Polyplacidae</taxon>
        <taxon>Polyplax</taxon>
    </lineage>
</organism>
<evidence type="ECO:0000256" key="1">
    <source>
        <dbReference type="PROSITE-ProRule" id="PRU00497"/>
    </source>
</evidence>
<evidence type="ECO:0000256" key="2">
    <source>
        <dbReference type="SAM" id="Phobius"/>
    </source>
</evidence>
<reference evidence="3 4" key="1">
    <citation type="submission" date="2023-09" db="EMBL/GenBank/DDBJ databases">
        <title>Genomes of two closely related lineages of the louse Polyplax serrata with different host specificities.</title>
        <authorList>
            <person name="Martinu J."/>
            <person name="Tarabai H."/>
            <person name="Stefka J."/>
            <person name="Hypsa V."/>
        </authorList>
    </citation>
    <scope>NUCLEOTIDE SEQUENCE [LARGE SCALE GENOMIC DNA]</scope>
    <source>
        <strain evidence="3">98ZLc_SE</strain>
    </source>
</reference>
<dbReference type="PANTHER" id="PTHR10380:SF205">
    <property type="entry name" value="CUTICULAR PROTEIN 97EB"/>
    <property type="match status" value="1"/>
</dbReference>
<keyword evidence="4" id="KW-1185">Reference proteome</keyword>
<protein>
    <submittedName>
        <fullName evidence="3">Uncharacterized protein</fullName>
    </submittedName>
</protein>
<comment type="caution">
    <text evidence="3">The sequence shown here is derived from an EMBL/GenBank/DDBJ whole genome shotgun (WGS) entry which is preliminary data.</text>
</comment>
<name>A0ABR1AD99_POLSC</name>
<dbReference type="PROSITE" id="PS51155">
    <property type="entry name" value="CHIT_BIND_RR_2"/>
    <property type="match status" value="1"/>
</dbReference>
<dbReference type="Proteomes" id="UP001359485">
    <property type="component" value="Unassembled WGS sequence"/>
</dbReference>
<proteinExistence type="predicted"/>
<sequence length="238" mass="26626">MLGRSSAAARNPVTVHSQRCLFAFRFVPFLLVSSILFYQIGFALLCSSAIAFSAQQNLRTTPVPILKQINRHNDDGSYSYGFESADGTFKIETKRSSGEVFGKYGYIGDDGQVRIVEYGASKRGFEPKGKHINVAPPTISNIVEDSGEYREVPLKTFSQRKVFKIPQRIPQTPKYQAERVQSVGQTPWNERIGALQQFPLFKSQFQRVPVLFDPAIFNGHPATNIDINTGSYTVTYTS</sequence>
<dbReference type="InterPro" id="IPR050468">
    <property type="entry name" value="Cuticle_Struct_Prot"/>
</dbReference>
<keyword evidence="2" id="KW-0472">Membrane</keyword>
<dbReference type="PANTHER" id="PTHR10380">
    <property type="entry name" value="CUTICLE PROTEIN"/>
    <property type="match status" value="1"/>
</dbReference>
<keyword evidence="2" id="KW-0812">Transmembrane</keyword>
<dbReference type="Pfam" id="PF00379">
    <property type="entry name" value="Chitin_bind_4"/>
    <property type="match status" value="1"/>
</dbReference>
<dbReference type="EMBL" id="JAWJWF010000053">
    <property type="protein sequence ID" value="KAK6616983.1"/>
    <property type="molecule type" value="Genomic_DNA"/>
</dbReference>